<dbReference type="AlphaFoldDB" id="A0AAJ0MMV8"/>
<dbReference type="Proteomes" id="UP001285908">
    <property type="component" value="Unassembled WGS sequence"/>
</dbReference>
<accession>A0AAJ0MMV8</accession>
<gene>
    <name evidence="1" type="ORF">B0T23DRAFT_399148</name>
</gene>
<organism evidence="1 2">
    <name type="scientific">Neurospora hispaniola</name>
    <dbReference type="NCBI Taxonomy" id="588809"/>
    <lineage>
        <taxon>Eukaryota</taxon>
        <taxon>Fungi</taxon>
        <taxon>Dikarya</taxon>
        <taxon>Ascomycota</taxon>
        <taxon>Pezizomycotina</taxon>
        <taxon>Sordariomycetes</taxon>
        <taxon>Sordariomycetidae</taxon>
        <taxon>Sordariales</taxon>
        <taxon>Sordariaceae</taxon>
        <taxon>Neurospora</taxon>
    </lineage>
</organism>
<dbReference type="EMBL" id="JAULSX010000008">
    <property type="protein sequence ID" value="KAK3486755.1"/>
    <property type="molecule type" value="Genomic_DNA"/>
</dbReference>
<dbReference type="GeneID" id="87876021"/>
<sequence>MPYAHDLLFSGGLCFAVPLSGMEATLGSHLIAVQHVYGSFGIPLRHSVAVADRHEVSLYTEWEDPFPSEHRLEGHGWYWTGTESGSKVSSPSAYVWVQFRSKLELRLGRGSEGADKPVSQPFPVREQWQEYWKPKDPEDNTWSRVHTNKADSHMYNQQRVYQGVPCLLTCWCIPVEGKLYGATCVLRTLCIHGERTDVITEVAALEAGMEAGVEVENGRKPFLRKRRGEVLLPWRAEGVPGNDLQATFKLQL</sequence>
<reference evidence="1 2" key="1">
    <citation type="journal article" date="2023" name="Mol. Phylogenet. Evol.">
        <title>Genome-scale phylogeny and comparative genomics of the fungal order Sordariales.</title>
        <authorList>
            <person name="Hensen N."/>
            <person name="Bonometti L."/>
            <person name="Westerberg I."/>
            <person name="Brannstrom I.O."/>
            <person name="Guillou S."/>
            <person name="Cros-Aarteil S."/>
            <person name="Calhoun S."/>
            <person name="Haridas S."/>
            <person name="Kuo A."/>
            <person name="Mondo S."/>
            <person name="Pangilinan J."/>
            <person name="Riley R."/>
            <person name="LaButti K."/>
            <person name="Andreopoulos B."/>
            <person name="Lipzen A."/>
            <person name="Chen C."/>
            <person name="Yan M."/>
            <person name="Daum C."/>
            <person name="Ng V."/>
            <person name="Clum A."/>
            <person name="Steindorff A."/>
            <person name="Ohm R.A."/>
            <person name="Martin F."/>
            <person name="Silar P."/>
            <person name="Natvig D.O."/>
            <person name="Lalanne C."/>
            <person name="Gautier V."/>
            <person name="Ament-Velasquez S.L."/>
            <person name="Kruys A."/>
            <person name="Hutchinson M.I."/>
            <person name="Powell A.J."/>
            <person name="Barry K."/>
            <person name="Miller A.N."/>
            <person name="Grigoriev I.V."/>
            <person name="Debuchy R."/>
            <person name="Gladieux P."/>
            <person name="Hiltunen Thoren M."/>
            <person name="Johannesson H."/>
        </authorList>
    </citation>
    <scope>NUCLEOTIDE SEQUENCE [LARGE SCALE GENOMIC DNA]</scope>
    <source>
        <strain evidence="1 2">FGSC 10403</strain>
    </source>
</reference>
<comment type="caution">
    <text evidence="1">The sequence shown here is derived from an EMBL/GenBank/DDBJ whole genome shotgun (WGS) entry which is preliminary data.</text>
</comment>
<keyword evidence="2" id="KW-1185">Reference proteome</keyword>
<protein>
    <submittedName>
        <fullName evidence="1">Uncharacterized protein</fullName>
    </submittedName>
</protein>
<evidence type="ECO:0000313" key="1">
    <source>
        <dbReference type="EMBL" id="KAK3486755.1"/>
    </source>
</evidence>
<proteinExistence type="predicted"/>
<dbReference type="RefSeq" id="XP_062689312.1">
    <property type="nucleotide sequence ID" value="XM_062838399.1"/>
</dbReference>
<name>A0AAJ0MMV8_9PEZI</name>
<evidence type="ECO:0000313" key="2">
    <source>
        <dbReference type="Proteomes" id="UP001285908"/>
    </source>
</evidence>